<feature type="region of interest" description="Disordered" evidence="1">
    <location>
        <begin position="1"/>
        <end position="37"/>
    </location>
</feature>
<gene>
    <name evidence="2" type="ORF">T265_03717</name>
</gene>
<protein>
    <submittedName>
        <fullName evidence="2">Uncharacterized protein</fullName>
    </submittedName>
</protein>
<keyword evidence="3" id="KW-1185">Reference proteome</keyword>
<reference evidence="2 3" key="1">
    <citation type="submission" date="2013-11" db="EMBL/GenBank/DDBJ databases">
        <title>Opisthorchis viverrini - life in the bile duct.</title>
        <authorList>
            <person name="Young N.D."/>
            <person name="Nagarajan N."/>
            <person name="Lin S.J."/>
            <person name="Korhonen P.K."/>
            <person name="Jex A.R."/>
            <person name="Hall R.S."/>
            <person name="Safavi-Hemami H."/>
            <person name="Kaewkong W."/>
            <person name="Bertrand D."/>
            <person name="Gao S."/>
            <person name="Seet Q."/>
            <person name="Wongkham S."/>
            <person name="Teh B.T."/>
            <person name="Wongkham C."/>
            <person name="Intapan P.M."/>
            <person name="Maleewong W."/>
            <person name="Yang X."/>
            <person name="Hu M."/>
            <person name="Wang Z."/>
            <person name="Hofmann A."/>
            <person name="Sternberg P.W."/>
            <person name="Tan P."/>
            <person name="Wang J."/>
            <person name="Gasser R.B."/>
        </authorList>
    </citation>
    <scope>NUCLEOTIDE SEQUENCE [LARGE SCALE GENOMIC DNA]</scope>
</reference>
<dbReference type="RefSeq" id="XP_009166528.1">
    <property type="nucleotide sequence ID" value="XM_009168264.1"/>
</dbReference>
<sequence length="130" mass="15073">MRTGRVRQKRTAERGNDTRVFERNRNRKSGVQKGVGQDAAIEKVDSCRDQKKKSLFPFKIQDTNQPACVKKQDLIIMFYRKSTALITRILHFSLLDDDKGIVYITYQKLRVDVRQHGPLQSLHCNLGDEP</sequence>
<dbReference type="AlphaFoldDB" id="A0A075A2F9"/>
<evidence type="ECO:0000313" key="2">
    <source>
        <dbReference type="EMBL" id="KER29700.1"/>
    </source>
</evidence>
<dbReference type="GeneID" id="20317904"/>
<evidence type="ECO:0000313" key="3">
    <source>
        <dbReference type="Proteomes" id="UP000054324"/>
    </source>
</evidence>
<proteinExistence type="predicted"/>
<evidence type="ECO:0000256" key="1">
    <source>
        <dbReference type="SAM" id="MobiDB-lite"/>
    </source>
</evidence>
<dbReference type="CTD" id="20317904"/>
<organism evidence="2 3">
    <name type="scientific">Opisthorchis viverrini</name>
    <name type="common">Southeast Asian liver fluke</name>
    <dbReference type="NCBI Taxonomy" id="6198"/>
    <lineage>
        <taxon>Eukaryota</taxon>
        <taxon>Metazoa</taxon>
        <taxon>Spiralia</taxon>
        <taxon>Lophotrochozoa</taxon>
        <taxon>Platyhelminthes</taxon>
        <taxon>Trematoda</taxon>
        <taxon>Digenea</taxon>
        <taxon>Opisthorchiida</taxon>
        <taxon>Opisthorchiata</taxon>
        <taxon>Opisthorchiidae</taxon>
        <taxon>Opisthorchis</taxon>
    </lineage>
</organism>
<accession>A0A075A2F9</accession>
<name>A0A075A2F9_OPIVI</name>
<feature type="compositionally biased region" description="Basic and acidic residues" evidence="1">
    <location>
        <begin position="10"/>
        <end position="24"/>
    </location>
</feature>
<dbReference type="KEGG" id="ovi:T265_03717"/>
<dbReference type="EMBL" id="KL596673">
    <property type="protein sequence ID" value="KER29700.1"/>
    <property type="molecule type" value="Genomic_DNA"/>
</dbReference>
<dbReference type="Proteomes" id="UP000054324">
    <property type="component" value="Unassembled WGS sequence"/>
</dbReference>